<protein>
    <submittedName>
        <fullName evidence="2">Uncharacterized protein</fullName>
    </submittedName>
</protein>
<accession>A0A4S2MI97</accession>
<dbReference type="AlphaFoldDB" id="A0A4S2MI97"/>
<dbReference type="EMBL" id="ML220176">
    <property type="protein sequence ID" value="TGZ76503.1"/>
    <property type="molecule type" value="Genomic_DNA"/>
</dbReference>
<evidence type="ECO:0000256" key="1">
    <source>
        <dbReference type="SAM" id="MobiDB-lite"/>
    </source>
</evidence>
<sequence>MMNLIHSTLHDHDSESLNHSNLDTLKKSPPSTTVHNRYRSLDTRSDALSDVSRSCYRSVTEIMLCRFRWVCRNLSRSRRSEFRTLHLRPGVELMLRVGKKNELMEDDNAYIGTCPQAVPEVRYSGRHADTVMMAVTGMALSTTQAEPMNQNHNNRETPPLPAYHDT</sequence>
<keyword evidence="3" id="KW-1185">Reference proteome</keyword>
<evidence type="ECO:0000313" key="3">
    <source>
        <dbReference type="Proteomes" id="UP000298138"/>
    </source>
</evidence>
<proteinExistence type="predicted"/>
<feature type="region of interest" description="Disordered" evidence="1">
    <location>
        <begin position="1"/>
        <end position="36"/>
    </location>
</feature>
<dbReference type="InParanoid" id="A0A4S2MI97"/>
<reference evidence="2 3" key="1">
    <citation type="submission" date="2019-04" db="EMBL/GenBank/DDBJ databases">
        <title>Comparative genomics and transcriptomics to analyze fruiting body development in filamentous ascomycetes.</title>
        <authorList>
            <consortium name="DOE Joint Genome Institute"/>
            <person name="Lutkenhaus R."/>
            <person name="Traeger S."/>
            <person name="Breuer J."/>
            <person name="Kuo A."/>
            <person name="Lipzen A."/>
            <person name="Pangilinan J."/>
            <person name="Dilworth D."/>
            <person name="Sandor L."/>
            <person name="Poggeler S."/>
            <person name="Barry K."/>
            <person name="Grigoriev I.V."/>
            <person name="Nowrousian M."/>
        </authorList>
    </citation>
    <scope>NUCLEOTIDE SEQUENCE [LARGE SCALE GENOMIC DNA]</scope>
    <source>
        <strain evidence="2 3">CBS 389.68</strain>
    </source>
</reference>
<feature type="region of interest" description="Disordered" evidence="1">
    <location>
        <begin position="144"/>
        <end position="166"/>
    </location>
</feature>
<organism evidence="2 3">
    <name type="scientific">Ascodesmis nigricans</name>
    <dbReference type="NCBI Taxonomy" id="341454"/>
    <lineage>
        <taxon>Eukaryota</taxon>
        <taxon>Fungi</taxon>
        <taxon>Dikarya</taxon>
        <taxon>Ascomycota</taxon>
        <taxon>Pezizomycotina</taxon>
        <taxon>Pezizomycetes</taxon>
        <taxon>Pezizales</taxon>
        <taxon>Ascodesmidaceae</taxon>
        <taxon>Ascodesmis</taxon>
    </lineage>
</organism>
<evidence type="ECO:0000313" key="2">
    <source>
        <dbReference type="EMBL" id="TGZ76503.1"/>
    </source>
</evidence>
<feature type="compositionally biased region" description="Polar residues" evidence="1">
    <location>
        <begin position="17"/>
        <end position="35"/>
    </location>
</feature>
<gene>
    <name evidence="2" type="ORF">EX30DRAFT_352597</name>
</gene>
<dbReference type="Proteomes" id="UP000298138">
    <property type="component" value="Unassembled WGS sequence"/>
</dbReference>
<name>A0A4S2MI97_9PEZI</name>